<keyword evidence="4" id="KW-1185">Reference proteome</keyword>
<dbReference type="Pfam" id="PF20500">
    <property type="entry name" value="DNA-PKcs_N"/>
    <property type="match status" value="1"/>
</dbReference>
<dbReference type="EMBL" id="KZ995153">
    <property type="protein sequence ID" value="RKO91256.1"/>
    <property type="molecule type" value="Genomic_DNA"/>
</dbReference>
<dbReference type="SUPFAM" id="SSF48371">
    <property type="entry name" value="ARM repeat"/>
    <property type="match status" value="1"/>
</dbReference>
<evidence type="ECO:0000313" key="3">
    <source>
        <dbReference type="EMBL" id="RKO91256.1"/>
    </source>
</evidence>
<protein>
    <recommendedName>
        <fullName evidence="2">DNA-PKcs N-terminal domain-containing protein</fullName>
    </recommendedName>
</protein>
<gene>
    <name evidence="3" type="ORF">BDK51DRAFT_31104</name>
</gene>
<dbReference type="AlphaFoldDB" id="A0A4P9WKW3"/>
<evidence type="ECO:0000313" key="4">
    <source>
        <dbReference type="Proteomes" id="UP000269721"/>
    </source>
</evidence>
<feature type="non-terminal residue" evidence="3">
    <location>
        <position position="360"/>
    </location>
</feature>
<evidence type="ECO:0000259" key="2">
    <source>
        <dbReference type="Pfam" id="PF20500"/>
    </source>
</evidence>
<feature type="signal peptide" evidence="1">
    <location>
        <begin position="1"/>
        <end position="27"/>
    </location>
</feature>
<dbReference type="Proteomes" id="UP000269721">
    <property type="component" value="Unassembled WGS sequence"/>
</dbReference>
<dbReference type="OrthoDB" id="381190at2759"/>
<dbReference type="InterPro" id="IPR016024">
    <property type="entry name" value="ARM-type_fold"/>
</dbReference>
<name>A0A4P9WKW3_9FUNG</name>
<feature type="domain" description="DNA-PKcs N-terminal" evidence="2">
    <location>
        <begin position="72"/>
        <end position="344"/>
    </location>
</feature>
<organism evidence="3 4">
    <name type="scientific">Blyttiomyces helicus</name>
    <dbReference type="NCBI Taxonomy" id="388810"/>
    <lineage>
        <taxon>Eukaryota</taxon>
        <taxon>Fungi</taxon>
        <taxon>Fungi incertae sedis</taxon>
        <taxon>Chytridiomycota</taxon>
        <taxon>Chytridiomycota incertae sedis</taxon>
        <taxon>Chytridiomycetes</taxon>
        <taxon>Chytridiomycetes incertae sedis</taxon>
        <taxon>Blyttiomyces</taxon>
    </lineage>
</organism>
<proteinExistence type="predicted"/>
<keyword evidence="1" id="KW-0732">Signal</keyword>
<feature type="chain" id="PRO_5020639306" description="DNA-PKcs N-terminal domain-containing protein" evidence="1">
    <location>
        <begin position="28"/>
        <end position="360"/>
    </location>
</feature>
<sequence>MVMKPLHAAAVPALVVIVAGTLFQAEAERRGKLATQLERLSSCLVDQVDARAVAKDIHALVVKELRPEDKAIATSYLFDPDTGVIAFLRKTLNQKNFDEAKVSVLELVADVLTKPHVNTLPEVVLEVKKICERIFASKESSKVKVASFLPLFVIVDRKVVQLDDKVEVDKLFRTYIKGYREQVTSLSSSVKANIFELLGLIARNYPLKVKDGSAELLRYYMSALRDLFAVRGKDPDLPFVAGALNGLNHLLFTGHKFDQKDLELIYKTIRHVVKPTDELSRYNVPRAGLQLMIDHPDRFRAEFAADYLAIYTSLRAVCTHKNRDLAKLGVRAIEGFLREVAASLVSMGDDAPPSAEQCFL</sequence>
<reference evidence="4" key="1">
    <citation type="journal article" date="2018" name="Nat. Microbiol.">
        <title>Leveraging single-cell genomics to expand the fungal tree of life.</title>
        <authorList>
            <person name="Ahrendt S.R."/>
            <person name="Quandt C.A."/>
            <person name="Ciobanu D."/>
            <person name="Clum A."/>
            <person name="Salamov A."/>
            <person name="Andreopoulos B."/>
            <person name="Cheng J.F."/>
            <person name="Woyke T."/>
            <person name="Pelin A."/>
            <person name="Henrissat B."/>
            <person name="Reynolds N.K."/>
            <person name="Benny G.L."/>
            <person name="Smith M.E."/>
            <person name="James T.Y."/>
            <person name="Grigoriev I.V."/>
        </authorList>
    </citation>
    <scope>NUCLEOTIDE SEQUENCE [LARGE SCALE GENOMIC DNA]</scope>
</reference>
<accession>A0A4P9WKW3</accession>
<dbReference type="InterPro" id="IPR046804">
    <property type="entry name" value="DNA-PKcs_N"/>
</dbReference>
<evidence type="ECO:0000256" key="1">
    <source>
        <dbReference type="SAM" id="SignalP"/>
    </source>
</evidence>